<proteinExistence type="predicted"/>
<evidence type="ECO:0000259" key="1">
    <source>
        <dbReference type="Pfam" id="PF13463"/>
    </source>
</evidence>
<dbReference type="InterPro" id="IPR000835">
    <property type="entry name" value="HTH_MarR-typ"/>
</dbReference>
<organism evidence="2 3">
    <name type="scientific">Roseateles aquae</name>
    <dbReference type="NCBI Taxonomy" id="3077235"/>
    <lineage>
        <taxon>Bacteria</taxon>
        <taxon>Pseudomonadati</taxon>
        <taxon>Pseudomonadota</taxon>
        <taxon>Betaproteobacteria</taxon>
        <taxon>Burkholderiales</taxon>
        <taxon>Sphaerotilaceae</taxon>
        <taxon>Roseateles</taxon>
    </lineage>
</organism>
<keyword evidence="2" id="KW-0238">DNA-binding</keyword>
<reference evidence="2" key="1">
    <citation type="submission" date="2023-09" db="EMBL/GenBank/DDBJ databases">
        <title>Paucibacter sp. APW11 Genome sequencing and assembly.</title>
        <authorList>
            <person name="Kim I."/>
        </authorList>
    </citation>
    <scope>NUCLEOTIDE SEQUENCE</scope>
    <source>
        <strain evidence="2">APW11</strain>
    </source>
</reference>
<dbReference type="Pfam" id="PF13463">
    <property type="entry name" value="HTH_27"/>
    <property type="match status" value="1"/>
</dbReference>
<dbReference type="InterPro" id="IPR014601">
    <property type="entry name" value="Trans_reg_MarR_HTH"/>
</dbReference>
<gene>
    <name evidence="2" type="ORF">RQP53_05610</name>
</gene>
<dbReference type="GO" id="GO:0003677">
    <property type="term" value="F:DNA binding"/>
    <property type="evidence" value="ECO:0007669"/>
    <property type="project" value="UniProtKB-KW"/>
</dbReference>
<keyword evidence="3" id="KW-1185">Reference proteome</keyword>
<evidence type="ECO:0000313" key="3">
    <source>
        <dbReference type="Proteomes" id="UP001246372"/>
    </source>
</evidence>
<dbReference type="EMBL" id="JAVXZY010000002">
    <property type="protein sequence ID" value="MDT8998743.1"/>
    <property type="molecule type" value="Genomic_DNA"/>
</dbReference>
<dbReference type="InterPro" id="IPR036388">
    <property type="entry name" value="WH-like_DNA-bd_sf"/>
</dbReference>
<feature type="domain" description="HTH marR-type" evidence="1">
    <location>
        <begin position="57"/>
        <end position="118"/>
    </location>
</feature>
<dbReference type="SUPFAM" id="SSF46785">
    <property type="entry name" value="Winged helix' DNA-binding domain"/>
    <property type="match status" value="1"/>
</dbReference>
<comment type="caution">
    <text evidence="2">The sequence shown here is derived from an EMBL/GenBank/DDBJ whole genome shotgun (WGS) entry which is preliminary data.</text>
</comment>
<dbReference type="PIRSF" id="PIRSF036158">
    <property type="entry name" value="UCP036158_MarR"/>
    <property type="match status" value="1"/>
</dbReference>
<dbReference type="Gene3D" id="1.10.10.10">
    <property type="entry name" value="Winged helix-like DNA-binding domain superfamily/Winged helix DNA-binding domain"/>
    <property type="match status" value="1"/>
</dbReference>
<accession>A0ABU3P8B6</accession>
<protein>
    <submittedName>
        <fullName evidence="2">Winged helix DNA-binding protein</fullName>
    </submittedName>
</protein>
<evidence type="ECO:0000313" key="2">
    <source>
        <dbReference type="EMBL" id="MDT8998743.1"/>
    </source>
</evidence>
<sequence>MPGGAPRGIVSSSHLVSARSPELSEFEFGLIVAWNAFSRWVVRCMAAAGRADLAVTDVLILHHLFHRARNKKLADICFVLNYEDTHVVAYALKKLVAAGLVAADKQGKEVLYSPTPEGEALVLSYRDARETCLLSSMDAELNPGMGEAARLLRTMSGMYDQAARAASSF</sequence>
<dbReference type="Proteomes" id="UP001246372">
    <property type="component" value="Unassembled WGS sequence"/>
</dbReference>
<name>A0ABU3P8B6_9BURK</name>
<dbReference type="InterPro" id="IPR036390">
    <property type="entry name" value="WH_DNA-bd_sf"/>
</dbReference>